<reference evidence="2" key="1">
    <citation type="journal article" date="2022" name="bioRxiv">
        <title>Sequencing and chromosome-scale assembly of the giantPleurodeles waltlgenome.</title>
        <authorList>
            <person name="Brown T."/>
            <person name="Elewa A."/>
            <person name="Iarovenko S."/>
            <person name="Subramanian E."/>
            <person name="Araus A.J."/>
            <person name="Petzold A."/>
            <person name="Susuki M."/>
            <person name="Suzuki K.-i.T."/>
            <person name="Hayashi T."/>
            <person name="Toyoda A."/>
            <person name="Oliveira C."/>
            <person name="Osipova E."/>
            <person name="Leigh N.D."/>
            <person name="Simon A."/>
            <person name="Yun M.H."/>
        </authorList>
    </citation>
    <scope>NUCLEOTIDE SEQUENCE</scope>
    <source>
        <strain evidence="2">20211129_DDA</strain>
        <tissue evidence="2">Liver</tissue>
    </source>
</reference>
<feature type="region of interest" description="Disordered" evidence="1">
    <location>
        <begin position="111"/>
        <end position="139"/>
    </location>
</feature>
<dbReference type="EMBL" id="JANPWB010000008">
    <property type="protein sequence ID" value="KAJ1162425.1"/>
    <property type="molecule type" value="Genomic_DNA"/>
</dbReference>
<gene>
    <name evidence="2" type="ORF">NDU88_002893</name>
</gene>
<evidence type="ECO:0000313" key="2">
    <source>
        <dbReference type="EMBL" id="KAJ1162425.1"/>
    </source>
</evidence>
<proteinExistence type="predicted"/>
<feature type="region of interest" description="Disordered" evidence="1">
    <location>
        <begin position="1"/>
        <end position="23"/>
    </location>
</feature>
<protein>
    <submittedName>
        <fullName evidence="2">Uncharacterized protein</fullName>
    </submittedName>
</protein>
<comment type="caution">
    <text evidence="2">The sequence shown here is derived from an EMBL/GenBank/DDBJ whole genome shotgun (WGS) entry which is preliminary data.</text>
</comment>
<name>A0AAV7SFJ8_PLEWA</name>
<evidence type="ECO:0000313" key="3">
    <source>
        <dbReference type="Proteomes" id="UP001066276"/>
    </source>
</evidence>
<accession>A0AAV7SFJ8</accession>
<dbReference type="AlphaFoldDB" id="A0AAV7SFJ8"/>
<organism evidence="2 3">
    <name type="scientific">Pleurodeles waltl</name>
    <name type="common">Iberian ribbed newt</name>
    <dbReference type="NCBI Taxonomy" id="8319"/>
    <lineage>
        <taxon>Eukaryota</taxon>
        <taxon>Metazoa</taxon>
        <taxon>Chordata</taxon>
        <taxon>Craniata</taxon>
        <taxon>Vertebrata</taxon>
        <taxon>Euteleostomi</taxon>
        <taxon>Amphibia</taxon>
        <taxon>Batrachia</taxon>
        <taxon>Caudata</taxon>
        <taxon>Salamandroidea</taxon>
        <taxon>Salamandridae</taxon>
        <taxon>Pleurodelinae</taxon>
        <taxon>Pleurodeles</taxon>
    </lineage>
</organism>
<dbReference type="Proteomes" id="UP001066276">
    <property type="component" value="Chromosome 4_2"/>
</dbReference>
<evidence type="ECO:0000256" key="1">
    <source>
        <dbReference type="SAM" id="MobiDB-lite"/>
    </source>
</evidence>
<sequence>MGPGAAVTHQHEGRKKQGGHCDLSSSFGALPDARRAVGLAPASAPPALSFAWFAARTRCHRSHALSLRFPFLSGRPPVAPIIANLPAAFHAFGAPAILSVGRSVRFRLPLGPRTPGRRSDNPKSCPDLPPSPFYSGEGR</sequence>
<keyword evidence="3" id="KW-1185">Reference proteome</keyword>